<dbReference type="EMBL" id="MFCP01000023">
    <property type="protein sequence ID" value="OGE28065.1"/>
    <property type="molecule type" value="Genomic_DNA"/>
</dbReference>
<name>A0A1F5JHE7_9BACT</name>
<gene>
    <name evidence="1" type="ORF">A2867_01615</name>
</gene>
<accession>A0A1F5JHE7</accession>
<evidence type="ECO:0000313" key="1">
    <source>
        <dbReference type="EMBL" id="OGE28065.1"/>
    </source>
</evidence>
<organism evidence="1 2">
    <name type="scientific">Candidatus Daviesbacteria bacterium RIFCSPHIGHO2_01_FULL_40_11</name>
    <dbReference type="NCBI Taxonomy" id="1797762"/>
    <lineage>
        <taxon>Bacteria</taxon>
        <taxon>Candidatus Daviesiibacteriota</taxon>
    </lineage>
</organism>
<proteinExistence type="predicted"/>
<dbReference type="AlphaFoldDB" id="A0A1F5JHE7"/>
<protein>
    <submittedName>
        <fullName evidence="1">Uncharacterized protein</fullName>
    </submittedName>
</protein>
<sequence>MAVERSLYNVVSKQLPRRVVESTINTATEFVLKRRVGAAAFLEALFDSSIAQASGGTRKGEARVLRMTQFFGRRRW</sequence>
<reference evidence="1 2" key="1">
    <citation type="journal article" date="2016" name="Nat. Commun.">
        <title>Thousands of microbial genomes shed light on interconnected biogeochemical processes in an aquifer system.</title>
        <authorList>
            <person name="Anantharaman K."/>
            <person name="Brown C.T."/>
            <person name="Hug L.A."/>
            <person name="Sharon I."/>
            <person name="Castelle C.J."/>
            <person name="Probst A.J."/>
            <person name="Thomas B.C."/>
            <person name="Singh A."/>
            <person name="Wilkins M.J."/>
            <person name="Karaoz U."/>
            <person name="Brodie E.L."/>
            <person name="Williams K.H."/>
            <person name="Hubbard S.S."/>
            <person name="Banfield J.F."/>
        </authorList>
    </citation>
    <scope>NUCLEOTIDE SEQUENCE [LARGE SCALE GENOMIC DNA]</scope>
</reference>
<evidence type="ECO:0000313" key="2">
    <source>
        <dbReference type="Proteomes" id="UP000177555"/>
    </source>
</evidence>
<comment type="caution">
    <text evidence="1">The sequence shown here is derived from an EMBL/GenBank/DDBJ whole genome shotgun (WGS) entry which is preliminary data.</text>
</comment>
<dbReference type="Proteomes" id="UP000177555">
    <property type="component" value="Unassembled WGS sequence"/>
</dbReference>